<protein>
    <recommendedName>
        <fullName evidence="9">3'-5' exonuclease</fullName>
    </recommendedName>
    <alternativeName>
        <fullName evidence="10">Werner Syndrome-like exonuclease</fullName>
    </alternativeName>
</protein>
<evidence type="ECO:0000259" key="13">
    <source>
        <dbReference type="SMART" id="SM00474"/>
    </source>
</evidence>
<sequence>MDRNMDSPPNKLPLWMIEPNRVDSVGDKKEKNPFQLSVLEDSLPFLEYNGSIIYSYNANDCSLLSEDILITLPVGAVLGFDIEWPAIYAKGKEGKVALIQLCESETKCYLFHISSMSSFPVGLKRLLEDNTIKKAGVGIEGDKWKLMRDFEIKLENLVDLADLANEKLKCKEIWSLNGLVKHLFHKQLVKDRLVRCSNWECFPLTEEQKLYAATDAYAGFLIYQNLINLSSDKQMQICLKTDGMLLPSEIKKELTSLSKEMLDLADCLPATFGQSTYIQSATEILADISENIKAVRSILLIKSNCQMELEKGANLGIMCSKEEKAEVSKLTSKIICKSNHYVDHKTAGVQNPHIKDEKEPSKKEHTSNTIFKESTEKEFLMSLDITEYELQMMERQAEEEMLHEVTSTSGDLSFIEDEENHPGTMENDDEFEMEMLK</sequence>
<evidence type="ECO:0000256" key="5">
    <source>
        <dbReference type="ARBA" id="ARBA00022839"/>
    </source>
</evidence>
<reference evidence="15" key="1">
    <citation type="submission" date="2025-08" db="UniProtKB">
        <authorList>
            <consortium name="RefSeq"/>
        </authorList>
    </citation>
    <scope>IDENTIFICATION</scope>
    <source>
        <tissue evidence="15">Liver</tissue>
    </source>
</reference>
<feature type="region of interest" description="Disordered" evidence="12">
    <location>
        <begin position="414"/>
        <end position="437"/>
    </location>
</feature>
<evidence type="ECO:0000256" key="6">
    <source>
        <dbReference type="ARBA" id="ARBA00022842"/>
    </source>
</evidence>
<evidence type="ECO:0000256" key="9">
    <source>
        <dbReference type="ARBA" id="ARBA00040531"/>
    </source>
</evidence>
<dbReference type="OMA" id="NDHPENC"/>
<dbReference type="GO" id="GO:0003676">
    <property type="term" value="F:nucleic acid binding"/>
    <property type="evidence" value="ECO:0007669"/>
    <property type="project" value="InterPro"/>
</dbReference>
<dbReference type="KEGG" id="pbi:103055412"/>
<dbReference type="GeneID" id="103055412"/>
<proteinExistence type="inferred from homology"/>
<evidence type="ECO:0000256" key="2">
    <source>
        <dbReference type="ARBA" id="ARBA00022722"/>
    </source>
</evidence>
<feature type="compositionally biased region" description="Acidic residues" evidence="12">
    <location>
        <begin position="426"/>
        <end position="437"/>
    </location>
</feature>
<evidence type="ECO:0000256" key="11">
    <source>
        <dbReference type="ARBA" id="ARBA00045901"/>
    </source>
</evidence>
<dbReference type="SMART" id="SM00474">
    <property type="entry name" value="35EXOc"/>
    <property type="match status" value="1"/>
</dbReference>
<comment type="similarity">
    <text evidence="8">Belongs to the WRNexo family.</text>
</comment>
<keyword evidence="7" id="KW-0539">Nucleus</keyword>
<feature type="compositionally biased region" description="Basic and acidic residues" evidence="12">
    <location>
        <begin position="353"/>
        <end position="366"/>
    </location>
</feature>
<dbReference type="GO" id="GO:0005634">
    <property type="term" value="C:nucleus"/>
    <property type="evidence" value="ECO:0007669"/>
    <property type="project" value="UniProtKB-SubCell"/>
</dbReference>
<evidence type="ECO:0000256" key="1">
    <source>
        <dbReference type="ARBA" id="ARBA00004123"/>
    </source>
</evidence>
<dbReference type="GO" id="GO:0006139">
    <property type="term" value="P:nucleobase-containing compound metabolic process"/>
    <property type="evidence" value="ECO:0007669"/>
    <property type="project" value="InterPro"/>
</dbReference>
<dbReference type="AlphaFoldDB" id="A0A9F5N146"/>
<dbReference type="SUPFAM" id="SSF53098">
    <property type="entry name" value="Ribonuclease H-like"/>
    <property type="match status" value="1"/>
</dbReference>
<name>A0A9F5N146_PYTBI</name>
<keyword evidence="2" id="KW-0540">Nuclease</keyword>
<keyword evidence="5" id="KW-0269">Exonuclease</keyword>
<evidence type="ECO:0000256" key="12">
    <source>
        <dbReference type="SAM" id="MobiDB-lite"/>
    </source>
</evidence>
<evidence type="ECO:0000256" key="10">
    <source>
        <dbReference type="ARBA" id="ARBA00042761"/>
    </source>
</evidence>
<keyword evidence="3" id="KW-0479">Metal-binding</keyword>
<evidence type="ECO:0000313" key="14">
    <source>
        <dbReference type="Proteomes" id="UP000695026"/>
    </source>
</evidence>
<dbReference type="InterPro" id="IPR036397">
    <property type="entry name" value="RNaseH_sf"/>
</dbReference>
<keyword evidence="6" id="KW-0460">Magnesium</keyword>
<dbReference type="InterPro" id="IPR051132">
    <property type="entry name" value="3-5_Exonuclease_domain"/>
</dbReference>
<dbReference type="Gene3D" id="3.30.420.10">
    <property type="entry name" value="Ribonuclease H-like superfamily/Ribonuclease H"/>
    <property type="match status" value="1"/>
</dbReference>
<accession>A0A9F5N146</accession>
<dbReference type="InterPro" id="IPR012337">
    <property type="entry name" value="RNaseH-like_sf"/>
</dbReference>
<dbReference type="RefSeq" id="XP_025031851.1">
    <property type="nucleotide sequence ID" value="XM_025176083.1"/>
</dbReference>
<feature type="region of interest" description="Disordered" evidence="12">
    <location>
        <begin position="348"/>
        <end position="368"/>
    </location>
</feature>
<evidence type="ECO:0000313" key="15">
    <source>
        <dbReference type="RefSeq" id="XP_025031851.1"/>
    </source>
</evidence>
<comment type="subcellular location">
    <subcellularLocation>
        <location evidence="1">Nucleus</location>
    </subcellularLocation>
</comment>
<gene>
    <name evidence="15" type="primary">LOC103055412</name>
</gene>
<evidence type="ECO:0000256" key="4">
    <source>
        <dbReference type="ARBA" id="ARBA00022801"/>
    </source>
</evidence>
<dbReference type="InterPro" id="IPR002562">
    <property type="entry name" value="3'-5'_exonuclease_dom"/>
</dbReference>
<organism evidence="14 15">
    <name type="scientific">Python bivittatus</name>
    <name type="common">Burmese python</name>
    <name type="synonym">Python molurus bivittatus</name>
    <dbReference type="NCBI Taxonomy" id="176946"/>
    <lineage>
        <taxon>Eukaryota</taxon>
        <taxon>Metazoa</taxon>
        <taxon>Chordata</taxon>
        <taxon>Craniata</taxon>
        <taxon>Vertebrata</taxon>
        <taxon>Euteleostomi</taxon>
        <taxon>Lepidosauria</taxon>
        <taxon>Squamata</taxon>
        <taxon>Bifurcata</taxon>
        <taxon>Unidentata</taxon>
        <taxon>Episquamata</taxon>
        <taxon>Toxicofera</taxon>
        <taxon>Serpentes</taxon>
        <taxon>Henophidia</taxon>
        <taxon>Pythonidae</taxon>
        <taxon>Python</taxon>
    </lineage>
</organism>
<dbReference type="CDD" id="cd06141">
    <property type="entry name" value="WRN_exo"/>
    <property type="match status" value="1"/>
</dbReference>
<evidence type="ECO:0000256" key="3">
    <source>
        <dbReference type="ARBA" id="ARBA00022723"/>
    </source>
</evidence>
<dbReference type="Pfam" id="PF01612">
    <property type="entry name" value="DNA_pol_A_exo1"/>
    <property type="match status" value="1"/>
</dbReference>
<dbReference type="GO" id="GO:0008408">
    <property type="term" value="F:3'-5' exonuclease activity"/>
    <property type="evidence" value="ECO:0007669"/>
    <property type="project" value="InterPro"/>
</dbReference>
<dbReference type="GO" id="GO:0046872">
    <property type="term" value="F:metal ion binding"/>
    <property type="evidence" value="ECO:0007669"/>
    <property type="project" value="UniProtKB-KW"/>
</dbReference>
<keyword evidence="14" id="KW-1185">Reference proteome</keyword>
<feature type="non-terminal residue" evidence="15">
    <location>
        <position position="437"/>
    </location>
</feature>
<comment type="function">
    <text evidence="11">Has exonuclease activity on both single-stranded and duplex templates bearing overhangs, but not blunt ended duplex DNA, and cleaves in a 3'-5' direction. Essential for the formation of DNA replication focal centers. Has an important role in maintaining genome stability.</text>
</comment>
<evidence type="ECO:0000256" key="7">
    <source>
        <dbReference type="ARBA" id="ARBA00023242"/>
    </source>
</evidence>
<dbReference type="FunFam" id="3.30.420.10:FF:000053">
    <property type="entry name" value="Werner syndrome ATP-dependent helicase homolog"/>
    <property type="match status" value="1"/>
</dbReference>
<dbReference type="Proteomes" id="UP000695026">
    <property type="component" value="Unplaced"/>
</dbReference>
<keyword evidence="4" id="KW-0378">Hydrolase</keyword>
<dbReference type="PANTHER" id="PTHR13620">
    <property type="entry name" value="3-5 EXONUCLEASE"/>
    <property type="match status" value="1"/>
</dbReference>
<feature type="domain" description="3'-5' exonuclease" evidence="13">
    <location>
        <begin position="52"/>
        <end position="231"/>
    </location>
</feature>
<evidence type="ECO:0000256" key="8">
    <source>
        <dbReference type="ARBA" id="ARBA00037949"/>
    </source>
</evidence>
<dbReference type="PANTHER" id="PTHR13620:SF109">
    <property type="entry name" value="3'-5' EXONUCLEASE"/>
    <property type="match status" value="1"/>
</dbReference>
<dbReference type="OrthoDB" id="10261556at2759"/>